<feature type="region of interest" description="Disordered" evidence="1">
    <location>
        <begin position="253"/>
        <end position="272"/>
    </location>
</feature>
<feature type="non-terminal residue" evidence="2">
    <location>
        <position position="293"/>
    </location>
</feature>
<sequence>SVNTTQHLTIQNILNRGIIAGALSIENQGQIENVFIDINNINNQGYIRNVYIGIWGERNGKIELDSFKNSGIIYNTDNNGVLFEGKDIQIGKFINTGIISGNNSNKASVAIGQSNNNYGNTTIGLFLNQGLIGGQYSQYGVEFNGGKRNDNNNPPRHKATINHFINTGVIYGYQRGLSFSESTLTNFVNTDLIQSDNSSAVQTFSNSTITNFINSGTITNQKDRSALYFENSTITNFLNTGTIEAKGAAINNKQESKSKVENSSSTPTNEASKISSGVIVRGTIDTFINTGLI</sequence>
<dbReference type="Proteomes" id="UP000286095">
    <property type="component" value="Unassembled WGS sequence"/>
</dbReference>
<feature type="compositionally biased region" description="Polar residues" evidence="1">
    <location>
        <begin position="261"/>
        <end position="272"/>
    </location>
</feature>
<accession>A0A424YY46</accession>
<proteinExistence type="predicted"/>
<feature type="non-terminal residue" evidence="2">
    <location>
        <position position="1"/>
    </location>
</feature>
<organism evidence="2 3">
    <name type="scientific">Campylobacter hepaticus</name>
    <dbReference type="NCBI Taxonomy" id="1813019"/>
    <lineage>
        <taxon>Bacteria</taxon>
        <taxon>Pseudomonadati</taxon>
        <taxon>Campylobacterota</taxon>
        <taxon>Epsilonproteobacteria</taxon>
        <taxon>Campylobacterales</taxon>
        <taxon>Campylobacteraceae</taxon>
        <taxon>Campylobacter</taxon>
    </lineage>
</organism>
<comment type="caution">
    <text evidence="2">The sequence shown here is derived from an EMBL/GenBank/DDBJ whole genome shotgun (WGS) entry which is preliminary data.</text>
</comment>
<protein>
    <recommendedName>
        <fullName evidence="4">Autotransporter outer membrane beta-barrel domain-containing protein</fullName>
    </recommendedName>
</protein>
<name>A0A424YY46_9BACT</name>
<dbReference type="EMBL" id="QURW01000057">
    <property type="protein sequence ID" value="RQD85419.1"/>
    <property type="molecule type" value="Genomic_DNA"/>
</dbReference>
<reference evidence="2 3" key="1">
    <citation type="submission" date="2018-08" db="EMBL/GenBank/DDBJ databases">
        <title>Survival mechanisms of Campylobacter hepaticus identified by genomic analysis and comparative transcriptomic analysis of in vivo and in vitro derived bacteria.</title>
        <authorList>
            <person name="Van T.T.H."/>
            <person name="Moore R.J."/>
        </authorList>
    </citation>
    <scope>NUCLEOTIDE SEQUENCE [LARGE SCALE GENOMIC DNA]</scope>
    <source>
        <strain evidence="2 3">54L</strain>
    </source>
</reference>
<dbReference type="AlphaFoldDB" id="A0A424YY46"/>
<evidence type="ECO:0000256" key="1">
    <source>
        <dbReference type="SAM" id="MobiDB-lite"/>
    </source>
</evidence>
<evidence type="ECO:0008006" key="4">
    <source>
        <dbReference type="Google" id="ProtNLM"/>
    </source>
</evidence>
<evidence type="ECO:0000313" key="3">
    <source>
        <dbReference type="Proteomes" id="UP000286095"/>
    </source>
</evidence>
<evidence type="ECO:0000313" key="2">
    <source>
        <dbReference type="EMBL" id="RQD85419.1"/>
    </source>
</evidence>
<gene>
    <name evidence="2" type="ORF">DZD40_07680</name>
</gene>